<gene>
    <name evidence="1" type="ORF">LEP1GSC116_0279</name>
</gene>
<dbReference type="AlphaFoldDB" id="M6R353"/>
<name>M6R353_LEPIR</name>
<accession>M6R353</accession>
<protein>
    <submittedName>
        <fullName evidence="1">Uncharacterized protein</fullName>
    </submittedName>
</protein>
<reference evidence="1 2" key="1">
    <citation type="submission" date="2013-01" db="EMBL/GenBank/DDBJ databases">
        <authorList>
            <person name="Harkins D.M."/>
            <person name="Durkin A.S."/>
            <person name="Brinkac L.M."/>
            <person name="Haft D.H."/>
            <person name="Selengut J.D."/>
            <person name="Sanka R."/>
            <person name="DePew J."/>
            <person name="Purushe J."/>
            <person name="Picardeau M."/>
            <person name="Werts C."/>
            <person name="Goarant C."/>
            <person name="Vinetz J.M."/>
            <person name="Sutton G.G."/>
            <person name="Nierman W.C."/>
            <person name="Fouts D.E."/>
        </authorList>
    </citation>
    <scope>NUCLEOTIDE SEQUENCE [LARGE SCALE GENOMIC DNA]</scope>
    <source>
        <strain evidence="1 2">Verdun HP</strain>
    </source>
</reference>
<dbReference type="Proteomes" id="UP000012092">
    <property type="component" value="Unassembled WGS sequence"/>
</dbReference>
<dbReference type="EMBL" id="AHNZ02001033">
    <property type="protein sequence ID" value="EMO02537.1"/>
    <property type="molecule type" value="Genomic_DNA"/>
</dbReference>
<comment type="caution">
    <text evidence="1">The sequence shown here is derived from an EMBL/GenBank/DDBJ whole genome shotgun (WGS) entry which is preliminary data.</text>
</comment>
<evidence type="ECO:0000313" key="1">
    <source>
        <dbReference type="EMBL" id="EMO02537.1"/>
    </source>
</evidence>
<proteinExistence type="predicted"/>
<organism evidence="1 2">
    <name type="scientific">Leptospira interrogans serovar Icterohaemorrhagiae str. Verdun HP</name>
    <dbReference type="NCBI Taxonomy" id="1049910"/>
    <lineage>
        <taxon>Bacteria</taxon>
        <taxon>Pseudomonadati</taxon>
        <taxon>Spirochaetota</taxon>
        <taxon>Spirochaetia</taxon>
        <taxon>Leptospirales</taxon>
        <taxon>Leptospiraceae</taxon>
        <taxon>Leptospira</taxon>
    </lineage>
</organism>
<sequence length="65" mass="7848">MYKNIILFLFYRKNYLKNTEQSIEKETLSSYEKFTENKTTSLQSESISIDIKESQQTYHKDQFPV</sequence>
<feature type="non-terminal residue" evidence="1">
    <location>
        <position position="65"/>
    </location>
</feature>
<evidence type="ECO:0000313" key="2">
    <source>
        <dbReference type="Proteomes" id="UP000012092"/>
    </source>
</evidence>